<dbReference type="InterPro" id="IPR036676">
    <property type="entry name" value="PurM-like_C_sf"/>
</dbReference>
<dbReference type="RefSeq" id="WP_119864869.1">
    <property type="nucleotide sequence ID" value="NZ_CP016786.1"/>
</dbReference>
<evidence type="ECO:0000259" key="8">
    <source>
        <dbReference type="Pfam" id="PF02769"/>
    </source>
</evidence>
<feature type="domain" description="Phosphoribosylformylglycinamidine synthase linker" evidence="9">
    <location>
        <begin position="174"/>
        <end position="222"/>
    </location>
</feature>
<dbReference type="SMART" id="SM01211">
    <property type="entry name" value="GATase_5"/>
    <property type="match status" value="1"/>
</dbReference>
<proteinExistence type="predicted"/>
<keyword evidence="1" id="KW-0436">Ligase</keyword>
<organism evidence="10 11">
    <name type="scientific">Clostridium isatidis</name>
    <dbReference type="NCBI Taxonomy" id="182773"/>
    <lineage>
        <taxon>Bacteria</taxon>
        <taxon>Bacillati</taxon>
        <taxon>Bacillota</taxon>
        <taxon>Clostridia</taxon>
        <taxon>Eubacteriales</taxon>
        <taxon>Clostridiaceae</taxon>
        <taxon>Clostridium</taxon>
    </lineage>
</organism>
<dbReference type="SUPFAM" id="SSF52317">
    <property type="entry name" value="Class I glutamine amidotransferase-like"/>
    <property type="match status" value="1"/>
</dbReference>
<sequence>MNCIRVYVEKKKEFNEEGKNLLDEFKNYLGISSLEEVRVINEYDIKETEKEIVDQIIDKLLYEPYTDLMYKDLAINEDEKAFRIEAHKGQFNQREDSANEIINKFLDFDVKVKHSKIYILKNIRDEELKKVKSYFINPLEYTELELNHIDEDIYEKANEIEILNDFMDMAENELEKLKERYGFAMDMDDLLYCQSYFRREERDPSIAELKAIDTYWSDHCRHTTFMTEITDIKVEEGKYKEIFEEAIKEYLSSRKYVYEENKKAISLMDLATINMKEVGKKGKLKDKEETKEINAASIEIDVDVNGKNEKYLLMFKNETHNHPTEIEPFGGAATCLGGGIRDPLSGRTYVYQAMRITGSADPRQKYEDTLEGKLAQRKITQTAMEGYSSYGNQVGSASGYIKEFYDEGFAAKRMELGALVSAAPKNWVIRGEAEATDLILLVGGRTGRDGLGAAVGSSKVQTEKALEKLGADVQKGNPLIERKIIRLFRNPRATRLIKKCNDFGAGGVAVAVGELADGLYIDLDKVPLKYEGLDGYEIALSESQERMAVVIDKENLEEFKRLAEEEDLEAAVIAEVTDNNRLQMVWRGKRIIDIDRDFLNSSGVRKKTKVNITMPDEEIYLKNNPSHVKNKGIKEAFIDNMKDLNIASQKGLVERFDNTINSGTVLMQLGGKNMVTPQEGMVAKIPVANGETRTCSIMTFGYDPKLAKWSTFHAGYYAVIESVAKVVALGGDYRKIRLSFQEYFESLGKDPTKWGKPFASLLGAFTVQKNLDIPCIGGKDSMSGTFGDISVPPSLFSFAVTYDKVDNIISKEFKKSNSNIVLVNLKVDENGLINFNQLKENYSKIKELANKKEILSSSTIGFGGIARAVAEMALGNEIGCVINNEIVDDLYKPLYGSILLEIDGYKDLEKLLEGLDYSLIARTIADKYIKIKDVVINLKELLNEWQKPLNETFPIDNKQIEINEITPYIKGSIAKISNSIAVPRVLIPIFTGSHGEYDMAKAFMDAGAKVETFVFKSLNKKVIEESYKILAEKIKASQILGLPNGQVYGSEPEASGKLLKLIFNNSYVKEALDDLIENSDGLVLGIGDGAIGLVKLGLIENGRISETNTKAPYITSNSAGRFISTMVDVKVVSNLSPWMSEMEVGEIYTVPIATKEGRIILGNNPDKLLDKGQIATQIISKNVTGADRSVEALTSIDGRILGTISSIDRIGKDIYKNIELKGQHKIFLSGVKYYK</sequence>
<reference evidence="10 11" key="1">
    <citation type="submission" date="2016-08" db="EMBL/GenBank/DDBJ databases">
        <title>Complete Genome Sequence Of The Indigo Reducing Clostridium isatidis DSM15098.</title>
        <authorList>
            <person name="Little G.T."/>
            <person name="Minton N.P."/>
        </authorList>
    </citation>
    <scope>NUCLEOTIDE SEQUENCE [LARGE SCALE GENOMIC DNA]</scope>
    <source>
        <strain evidence="10 11">DSM 15098</strain>
    </source>
</reference>
<dbReference type="InterPro" id="IPR010918">
    <property type="entry name" value="PurM-like_C_dom"/>
</dbReference>
<name>A0A343JB27_9CLOT</name>
<dbReference type="Pfam" id="PF13507">
    <property type="entry name" value="GATase_5"/>
    <property type="match status" value="1"/>
</dbReference>
<evidence type="ECO:0000256" key="1">
    <source>
        <dbReference type="ARBA" id="ARBA00022598"/>
    </source>
</evidence>
<feature type="domain" description="PurM-like C-terminal" evidence="8">
    <location>
        <begin position="437"/>
        <end position="586"/>
    </location>
</feature>
<dbReference type="Gene3D" id="3.90.650.10">
    <property type="entry name" value="PurM-like C-terminal domain"/>
    <property type="match status" value="2"/>
</dbReference>
<protein>
    <submittedName>
        <fullName evidence="10">Phosphoribosylformylglycinamidine synthase</fullName>
    </submittedName>
</protein>
<evidence type="ECO:0000256" key="5">
    <source>
        <dbReference type="ARBA" id="ARBA00022840"/>
    </source>
</evidence>
<feature type="coiled-coil region" evidence="7">
    <location>
        <begin position="160"/>
        <end position="187"/>
    </location>
</feature>
<dbReference type="FunFam" id="3.30.1330.10:FF:000013">
    <property type="entry name" value="Phosphoribosylformylglycinamidine synthase"/>
    <property type="match status" value="1"/>
</dbReference>
<dbReference type="GO" id="GO:0046872">
    <property type="term" value="F:metal ion binding"/>
    <property type="evidence" value="ECO:0007669"/>
    <property type="project" value="UniProtKB-KW"/>
</dbReference>
<evidence type="ECO:0000256" key="4">
    <source>
        <dbReference type="ARBA" id="ARBA00022755"/>
    </source>
</evidence>
<evidence type="ECO:0000313" key="11">
    <source>
        <dbReference type="Proteomes" id="UP000264883"/>
    </source>
</evidence>
<dbReference type="OrthoDB" id="9804441at2"/>
<dbReference type="Pfam" id="PF18072">
    <property type="entry name" value="FGAR-AT_linker"/>
    <property type="match status" value="1"/>
</dbReference>
<keyword evidence="5" id="KW-0067">ATP-binding</keyword>
<dbReference type="AlphaFoldDB" id="A0A343JB27"/>
<dbReference type="PANTHER" id="PTHR10099">
    <property type="entry name" value="PHOSPHORIBOSYLFORMYLGLYCINAMIDINE SYNTHASE"/>
    <property type="match status" value="1"/>
</dbReference>
<dbReference type="InterPro" id="IPR010141">
    <property type="entry name" value="FGAM_synthase"/>
</dbReference>
<evidence type="ECO:0000256" key="7">
    <source>
        <dbReference type="SAM" id="Coils"/>
    </source>
</evidence>
<keyword evidence="4" id="KW-0658">Purine biosynthesis</keyword>
<accession>A0A343JB27</accession>
<dbReference type="Proteomes" id="UP000264883">
    <property type="component" value="Chromosome"/>
</dbReference>
<keyword evidence="7" id="KW-0175">Coiled coil</keyword>
<dbReference type="PANTHER" id="PTHR10099:SF1">
    <property type="entry name" value="PHOSPHORIBOSYLFORMYLGLYCINAMIDINE SYNTHASE"/>
    <property type="match status" value="1"/>
</dbReference>
<keyword evidence="2" id="KW-0479">Metal-binding</keyword>
<keyword evidence="11" id="KW-1185">Reference proteome</keyword>
<dbReference type="InterPro" id="IPR036921">
    <property type="entry name" value="PurM-like_N_sf"/>
</dbReference>
<dbReference type="CDD" id="cd02204">
    <property type="entry name" value="PurL_repeat2"/>
    <property type="match status" value="1"/>
</dbReference>
<dbReference type="Gene3D" id="3.30.1330.10">
    <property type="entry name" value="PurM-like, N-terminal domain"/>
    <property type="match status" value="2"/>
</dbReference>
<evidence type="ECO:0000259" key="9">
    <source>
        <dbReference type="Pfam" id="PF18072"/>
    </source>
</evidence>
<dbReference type="GO" id="GO:0005737">
    <property type="term" value="C:cytoplasm"/>
    <property type="evidence" value="ECO:0007669"/>
    <property type="project" value="TreeGrafter"/>
</dbReference>
<dbReference type="KEGG" id="cia:BEN51_04350"/>
<dbReference type="SUPFAM" id="SSF56042">
    <property type="entry name" value="PurM C-terminal domain-like"/>
    <property type="match status" value="2"/>
</dbReference>
<dbReference type="NCBIfam" id="TIGR01857">
    <property type="entry name" value="FGAM-synthase"/>
    <property type="match status" value="1"/>
</dbReference>
<keyword evidence="3" id="KW-0547">Nucleotide-binding</keyword>
<evidence type="ECO:0000256" key="6">
    <source>
        <dbReference type="ARBA" id="ARBA00022842"/>
    </source>
</evidence>
<evidence type="ECO:0000313" key="10">
    <source>
        <dbReference type="EMBL" id="ASW42735.1"/>
    </source>
</evidence>
<evidence type="ECO:0000256" key="2">
    <source>
        <dbReference type="ARBA" id="ARBA00022723"/>
    </source>
</evidence>
<dbReference type="InterPro" id="IPR041609">
    <property type="entry name" value="PurL_linker"/>
</dbReference>
<dbReference type="Gene3D" id="3.40.50.880">
    <property type="match status" value="1"/>
</dbReference>
<keyword evidence="6" id="KW-0460">Magnesium</keyword>
<gene>
    <name evidence="10" type="ORF">BEN51_04350</name>
</gene>
<dbReference type="GO" id="GO:0006164">
    <property type="term" value="P:purine nucleotide biosynthetic process"/>
    <property type="evidence" value="ECO:0007669"/>
    <property type="project" value="UniProtKB-KW"/>
</dbReference>
<dbReference type="InterPro" id="IPR029062">
    <property type="entry name" value="Class_I_gatase-like"/>
</dbReference>
<dbReference type="Pfam" id="PF02769">
    <property type="entry name" value="AIRS_C"/>
    <property type="match status" value="1"/>
</dbReference>
<evidence type="ECO:0000256" key="3">
    <source>
        <dbReference type="ARBA" id="ARBA00022741"/>
    </source>
</evidence>
<dbReference type="EMBL" id="CP016786">
    <property type="protein sequence ID" value="ASW42735.1"/>
    <property type="molecule type" value="Genomic_DNA"/>
</dbReference>
<dbReference type="SUPFAM" id="SSF55326">
    <property type="entry name" value="PurM N-terminal domain-like"/>
    <property type="match status" value="2"/>
</dbReference>
<dbReference type="CDD" id="cd02203">
    <property type="entry name" value="PurL_repeat1"/>
    <property type="match status" value="1"/>
</dbReference>
<dbReference type="GO" id="GO:0005524">
    <property type="term" value="F:ATP binding"/>
    <property type="evidence" value="ECO:0007669"/>
    <property type="project" value="UniProtKB-KW"/>
</dbReference>
<dbReference type="GO" id="GO:0004642">
    <property type="term" value="F:phosphoribosylformylglycinamidine synthase activity"/>
    <property type="evidence" value="ECO:0007669"/>
    <property type="project" value="TreeGrafter"/>
</dbReference>